<gene>
    <name evidence="4" type="ORF">SAMN02745724_01915</name>
</gene>
<dbReference type="InterPro" id="IPR001789">
    <property type="entry name" value="Sig_transdc_resp-reg_receiver"/>
</dbReference>
<keyword evidence="5" id="KW-1185">Reference proteome</keyword>
<dbReference type="OrthoDB" id="9800897at2"/>
<evidence type="ECO:0000256" key="1">
    <source>
        <dbReference type="ARBA" id="ARBA00022553"/>
    </source>
</evidence>
<dbReference type="Gene3D" id="3.40.50.2300">
    <property type="match status" value="1"/>
</dbReference>
<dbReference type="Pfam" id="PF00072">
    <property type="entry name" value="Response_reg"/>
    <property type="match status" value="1"/>
</dbReference>
<dbReference type="Proteomes" id="UP000198862">
    <property type="component" value="Unassembled WGS sequence"/>
</dbReference>
<dbReference type="EMBL" id="FOLO01000011">
    <property type="protein sequence ID" value="SFC53821.1"/>
    <property type="molecule type" value="Genomic_DNA"/>
</dbReference>
<sequence>MVANKILAVDDEPYNLEIIEEILEENYQLRSVNSGLECLKVAEEFQPSVILLDVSMPNMDGYEVCRQLKENPSTAEITVMFVSARGTVEERIAGYDVGGEDYIVKPFGNNELQTKLASLFKVIENRKSLEQQVEDATSAAFNAMSLSSEMGTIVQFIENIGTIDDPDELAKALIQCMKSFGLKTCSAFLVENEVSHFSSEGICSPMVIELFELLKNKGRLYEFSPRILVNYPTISLLILNMPLDDPEKLGRIRDHICFIVSVTEQQLKAILTARTLQYQKMQLKRAFSLVRSRFEELVCVLNLSHEMNEAIFRELQEEFESRIPYMGLDEDQELYIFHKVDDTIQKSVAREDLLTDVKSAFFEIEDDLSHILE</sequence>
<evidence type="ECO:0000256" key="2">
    <source>
        <dbReference type="PROSITE-ProRule" id="PRU00169"/>
    </source>
</evidence>
<dbReference type="SMART" id="SM00448">
    <property type="entry name" value="REC"/>
    <property type="match status" value="1"/>
</dbReference>
<dbReference type="InterPro" id="IPR011006">
    <property type="entry name" value="CheY-like_superfamily"/>
</dbReference>
<dbReference type="GO" id="GO:0000160">
    <property type="term" value="P:phosphorelay signal transduction system"/>
    <property type="evidence" value="ECO:0007669"/>
    <property type="project" value="InterPro"/>
</dbReference>
<accession>A0A1I1JZY9</accession>
<dbReference type="RefSeq" id="WP_091983157.1">
    <property type="nucleotide sequence ID" value="NZ_FOLO01000011.1"/>
</dbReference>
<dbReference type="SUPFAM" id="SSF52172">
    <property type="entry name" value="CheY-like"/>
    <property type="match status" value="1"/>
</dbReference>
<evidence type="ECO:0000313" key="5">
    <source>
        <dbReference type="Proteomes" id="UP000198862"/>
    </source>
</evidence>
<dbReference type="AlphaFoldDB" id="A0A1I1JZY9"/>
<proteinExistence type="predicted"/>
<evidence type="ECO:0000259" key="3">
    <source>
        <dbReference type="PROSITE" id="PS50110"/>
    </source>
</evidence>
<keyword evidence="1 2" id="KW-0597">Phosphoprotein</keyword>
<dbReference type="PANTHER" id="PTHR44591:SF3">
    <property type="entry name" value="RESPONSE REGULATORY DOMAIN-CONTAINING PROTEIN"/>
    <property type="match status" value="1"/>
</dbReference>
<evidence type="ECO:0000313" key="4">
    <source>
        <dbReference type="EMBL" id="SFC53821.1"/>
    </source>
</evidence>
<protein>
    <submittedName>
        <fullName evidence="4">Response regulator receiver domain-containing protein</fullName>
    </submittedName>
</protein>
<dbReference type="PANTHER" id="PTHR44591">
    <property type="entry name" value="STRESS RESPONSE REGULATOR PROTEIN 1"/>
    <property type="match status" value="1"/>
</dbReference>
<organism evidence="4 5">
    <name type="scientific">Pseudoalteromonas denitrificans DSM 6059</name>
    <dbReference type="NCBI Taxonomy" id="1123010"/>
    <lineage>
        <taxon>Bacteria</taxon>
        <taxon>Pseudomonadati</taxon>
        <taxon>Pseudomonadota</taxon>
        <taxon>Gammaproteobacteria</taxon>
        <taxon>Alteromonadales</taxon>
        <taxon>Pseudoalteromonadaceae</taxon>
        <taxon>Pseudoalteromonas</taxon>
    </lineage>
</organism>
<feature type="modified residue" description="4-aspartylphosphate" evidence="2">
    <location>
        <position position="53"/>
    </location>
</feature>
<reference evidence="4 5" key="1">
    <citation type="submission" date="2016-10" db="EMBL/GenBank/DDBJ databases">
        <authorList>
            <person name="de Groot N.N."/>
        </authorList>
    </citation>
    <scope>NUCLEOTIDE SEQUENCE [LARGE SCALE GENOMIC DNA]</scope>
    <source>
        <strain evidence="4 5">DSM 6059</strain>
    </source>
</reference>
<name>A0A1I1JZY9_9GAMM</name>
<dbReference type="STRING" id="1123010.SAMN02745724_01915"/>
<dbReference type="InterPro" id="IPR050595">
    <property type="entry name" value="Bact_response_regulator"/>
</dbReference>
<dbReference type="PROSITE" id="PS50110">
    <property type="entry name" value="RESPONSE_REGULATORY"/>
    <property type="match status" value="1"/>
</dbReference>
<feature type="domain" description="Response regulatory" evidence="3">
    <location>
        <begin position="5"/>
        <end position="120"/>
    </location>
</feature>